<dbReference type="EMBL" id="AWXE01000004">
    <property type="protein sequence ID" value="ERL46868.1"/>
    <property type="molecule type" value="Genomic_DNA"/>
</dbReference>
<dbReference type="GO" id="GO:0036221">
    <property type="term" value="F:UTP diphosphatase activity"/>
    <property type="evidence" value="ECO:0007669"/>
    <property type="project" value="RHEA"/>
</dbReference>
<sequence>MILQKGASPIDTNRQKLWLASASPRRLDLLAQIGIKPEHVGPADIDETPKSAETPRELARRLALEKAAAVLTHIPENEDWVILAADTVVAQGRRILPKAETQETAKACLKLLSGRAHRVFSGVCLIYKGKSMLRVADTRVVMKRLSAEEITTYLDSQEWRGKAGGYAIQGRADAFVKSLNGSYSNVVGLPLYETSSLLAGIGFKGGQNEHND</sequence>
<dbReference type="RefSeq" id="WP_021777844.1">
    <property type="nucleotide sequence ID" value="NZ_AWXE01000004.1"/>
</dbReference>
<evidence type="ECO:0000256" key="4">
    <source>
        <dbReference type="HAMAP-Rule" id="MF_00528"/>
    </source>
</evidence>
<name>U2WTM2_9PROT</name>
<dbReference type="CDD" id="cd00555">
    <property type="entry name" value="Maf"/>
    <property type="match status" value="1"/>
</dbReference>
<dbReference type="GO" id="GO:0036218">
    <property type="term" value="F:dTTP diphosphatase activity"/>
    <property type="evidence" value="ECO:0007669"/>
    <property type="project" value="RHEA"/>
</dbReference>
<keyword evidence="2 4" id="KW-0378">Hydrolase</keyword>
<dbReference type="Pfam" id="PF02545">
    <property type="entry name" value="Maf"/>
    <property type="match status" value="1"/>
</dbReference>
<gene>
    <name evidence="5" type="ORF">RS24_01902</name>
</gene>
<evidence type="ECO:0000256" key="2">
    <source>
        <dbReference type="ARBA" id="ARBA00022801"/>
    </source>
</evidence>
<dbReference type="HAMAP" id="MF_00528">
    <property type="entry name" value="Maf"/>
    <property type="match status" value="1"/>
</dbReference>
<feature type="site" description="Important for substrate specificity" evidence="4">
    <location>
        <position position="169"/>
    </location>
</feature>
<keyword evidence="6" id="KW-1185">Reference proteome</keyword>
<dbReference type="AlphaFoldDB" id="U2WTM2"/>
<feature type="site" description="Important for substrate specificity" evidence="4">
    <location>
        <position position="25"/>
    </location>
</feature>
<feature type="site" description="Important for substrate specificity" evidence="4">
    <location>
        <position position="87"/>
    </location>
</feature>
<comment type="similarity">
    <text evidence="4">Belongs to the Maf family. YhdE subfamily.</text>
</comment>
<dbReference type="Gene3D" id="3.90.950.10">
    <property type="match status" value="1"/>
</dbReference>
<dbReference type="PATRIC" id="fig|1397666.3.peg.1772"/>
<dbReference type="GO" id="GO:0005737">
    <property type="term" value="C:cytoplasm"/>
    <property type="evidence" value="ECO:0007669"/>
    <property type="project" value="UniProtKB-SubCell"/>
</dbReference>
<evidence type="ECO:0000313" key="5">
    <source>
        <dbReference type="EMBL" id="ERL46868.1"/>
    </source>
</evidence>
<keyword evidence="5" id="KW-0012">Acyltransferase</keyword>
<evidence type="ECO:0000256" key="3">
    <source>
        <dbReference type="ARBA" id="ARBA00023080"/>
    </source>
</evidence>
<evidence type="ECO:0000256" key="1">
    <source>
        <dbReference type="ARBA" id="ARBA00001968"/>
    </source>
</evidence>
<comment type="cofactor">
    <cofactor evidence="1 4">
        <name>a divalent metal cation</name>
        <dbReference type="ChEBI" id="CHEBI:60240"/>
    </cofactor>
</comment>
<keyword evidence="4" id="KW-0963">Cytoplasm</keyword>
<dbReference type="SUPFAM" id="SSF52972">
    <property type="entry name" value="ITPase-like"/>
    <property type="match status" value="1"/>
</dbReference>
<dbReference type="STRING" id="1397666.RS24_01902"/>
<dbReference type="GO" id="GO:0016746">
    <property type="term" value="F:acyltransferase activity"/>
    <property type="evidence" value="ECO:0007669"/>
    <property type="project" value="UniProtKB-KW"/>
</dbReference>
<dbReference type="InterPro" id="IPR003697">
    <property type="entry name" value="Maf-like"/>
</dbReference>
<dbReference type="OrthoDB" id="9807767at2"/>
<dbReference type="EC" id="3.6.1.9" evidence="4"/>
<evidence type="ECO:0000313" key="6">
    <source>
        <dbReference type="Proteomes" id="UP000016762"/>
    </source>
</evidence>
<organism evidence="5 6">
    <name type="scientific">Candidatus Micropelagius thuwalensis</name>
    <dbReference type="NCBI Taxonomy" id="1397666"/>
    <lineage>
        <taxon>Bacteria</taxon>
        <taxon>Pseudomonadati</taxon>
        <taxon>Pseudomonadota</taxon>
        <taxon>Alphaproteobacteria</taxon>
        <taxon>PS1 clade</taxon>
        <taxon>Candidatus Micropelagius</taxon>
    </lineage>
</organism>
<keyword evidence="5" id="KW-0808">Transferase</keyword>
<dbReference type="GO" id="GO:0009117">
    <property type="term" value="P:nucleotide metabolic process"/>
    <property type="evidence" value="ECO:0007669"/>
    <property type="project" value="UniProtKB-KW"/>
</dbReference>
<dbReference type="PANTHER" id="PTHR43213:SF5">
    <property type="entry name" value="BIFUNCTIONAL DTTP_UTP PYROPHOSPHATASE_METHYLTRANSFERASE PROTEIN-RELATED"/>
    <property type="match status" value="1"/>
</dbReference>
<keyword evidence="3 4" id="KW-0546">Nucleotide metabolism</keyword>
<comment type="subcellular location">
    <subcellularLocation>
        <location evidence="4">Cytoplasm</location>
    </subcellularLocation>
</comment>
<comment type="catalytic activity">
    <reaction evidence="4">
        <text>UTP + H2O = UMP + diphosphate + H(+)</text>
        <dbReference type="Rhea" id="RHEA:29395"/>
        <dbReference type="ChEBI" id="CHEBI:15377"/>
        <dbReference type="ChEBI" id="CHEBI:15378"/>
        <dbReference type="ChEBI" id="CHEBI:33019"/>
        <dbReference type="ChEBI" id="CHEBI:46398"/>
        <dbReference type="ChEBI" id="CHEBI:57865"/>
        <dbReference type="EC" id="3.6.1.9"/>
    </reaction>
</comment>
<proteinExistence type="inferred from homology"/>
<comment type="caution">
    <text evidence="5">The sequence shown here is derived from an EMBL/GenBank/DDBJ whole genome shotgun (WGS) entry which is preliminary data.</text>
</comment>
<reference evidence="5 6" key="1">
    <citation type="journal article" date="2014" name="FEMS Microbiol. Ecol.">
        <title>Genomic differentiation among two strains of the PS1 clade isolated from geographically separated marine habitats.</title>
        <authorList>
            <person name="Jimenez-Infante F."/>
            <person name="Ngugi D.K."/>
            <person name="Alam I."/>
            <person name="Rashid M."/>
            <person name="Baalawi W."/>
            <person name="Kamau A.A."/>
            <person name="Bajic V.B."/>
            <person name="Stingl U."/>
        </authorList>
    </citation>
    <scope>NUCLEOTIDE SEQUENCE [LARGE SCALE GENOMIC DNA]</scope>
    <source>
        <strain evidence="5 6">RS24</strain>
    </source>
</reference>
<dbReference type="Proteomes" id="UP000016762">
    <property type="component" value="Unassembled WGS sequence"/>
</dbReference>
<accession>U2WTM2</accession>
<protein>
    <recommendedName>
        <fullName evidence="4">dTTP/UTP pyrophosphatase</fullName>
        <shortName evidence="4">dTTPase/UTPase</shortName>
        <ecNumber evidence="4">3.6.1.9</ecNumber>
    </recommendedName>
    <alternativeName>
        <fullName evidence="4">Nucleoside triphosphate pyrophosphatase</fullName>
    </alternativeName>
    <alternativeName>
        <fullName evidence="4">Nucleotide pyrophosphatase</fullName>
        <shortName evidence="4">Nucleotide PPase</shortName>
    </alternativeName>
</protein>
<dbReference type="PIRSF" id="PIRSF006305">
    <property type="entry name" value="Maf"/>
    <property type="match status" value="1"/>
</dbReference>
<comment type="function">
    <text evidence="4">Nucleoside triphosphate pyrophosphatase that hydrolyzes dTTP and UTP. May have a dual role in cell division arrest and in preventing the incorporation of modified nucleotides into cellular nucleic acids.</text>
</comment>
<dbReference type="InterPro" id="IPR029001">
    <property type="entry name" value="ITPase-like_fam"/>
</dbReference>
<comment type="catalytic activity">
    <reaction evidence="4">
        <text>dTTP + H2O = dTMP + diphosphate + H(+)</text>
        <dbReference type="Rhea" id="RHEA:28534"/>
        <dbReference type="ChEBI" id="CHEBI:15377"/>
        <dbReference type="ChEBI" id="CHEBI:15378"/>
        <dbReference type="ChEBI" id="CHEBI:33019"/>
        <dbReference type="ChEBI" id="CHEBI:37568"/>
        <dbReference type="ChEBI" id="CHEBI:63528"/>
        <dbReference type="EC" id="3.6.1.9"/>
    </reaction>
</comment>
<feature type="active site" description="Proton acceptor" evidence="4">
    <location>
        <position position="86"/>
    </location>
</feature>
<dbReference type="PANTHER" id="PTHR43213">
    <property type="entry name" value="BIFUNCTIONAL DTTP/UTP PYROPHOSPHATASE/METHYLTRANSFERASE PROTEIN-RELATED"/>
    <property type="match status" value="1"/>
</dbReference>
<comment type="caution">
    <text evidence="4">Lacks conserved residue(s) required for the propagation of feature annotation.</text>
</comment>
<dbReference type="NCBIfam" id="TIGR00172">
    <property type="entry name" value="maf"/>
    <property type="match status" value="1"/>
</dbReference>
<dbReference type="eggNOG" id="COG0424">
    <property type="taxonomic scope" value="Bacteria"/>
</dbReference>